<evidence type="ECO:0000313" key="4">
    <source>
        <dbReference type="Proteomes" id="UP000460317"/>
    </source>
</evidence>
<reference evidence="1 3" key="1">
    <citation type="submission" date="2015-09" db="EMBL/GenBank/DDBJ databases">
        <authorList>
            <consortium name="Pathogen Informatics"/>
        </authorList>
    </citation>
    <scope>NUCLEOTIDE SEQUENCE [LARGE SCALE GENOMIC DNA]</scope>
    <source>
        <strain evidence="1 3">2789STDY5834899</strain>
    </source>
</reference>
<dbReference type="Proteomes" id="UP000095576">
    <property type="component" value="Unassembled WGS sequence"/>
</dbReference>
<sequence length="108" mass="12991">MKTIYKDNIWRQIIHFVKEERWDGEYTRETDLVKDLQLKGDDAYEFICLFSKKFNVDIVDFNFEEYFYAEGDWIFPKILGLILKQKEESKKRITLGDLERGAKEGKLV</sequence>
<organism evidence="1 3">
    <name type="scientific">Bacteroides thetaiotaomicron</name>
    <dbReference type="NCBI Taxonomy" id="818"/>
    <lineage>
        <taxon>Bacteria</taxon>
        <taxon>Pseudomonadati</taxon>
        <taxon>Bacteroidota</taxon>
        <taxon>Bacteroidia</taxon>
        <taxon>Bacteroidales</taxon>
        <taxon>Bacteroidaceae</taxon>
        <taxon>Bacteroides</taxon>
    </lineage>
</organism>
<dbReference type="EMBL" id="CZAP01000003">
    <property type="protein sequence ID" value="CUP12832.1"/>
    <property type="molecule type" value="Genomic_DNA"/>
</dbReference>
<protein>
    <submittedName>
        <fullName evidence="2">DUF1493 family protein</fullName>
    </submittedName>
    <submittedName>
        <fullName evidence="1">Protein of uncharacterized function (DUF1493)</fullName>
    </submittedName>
</protein>
<reference evidence="2 4" key="2">
    <citation type="journal article" date="2019" name="Nat. Med.">
        <title>A library of human gut bacterial isolates paired with longitudinal multiomics data enables mechanistic microbiome research.</title>
        <authorList>
            <person name="Poyet M."/>
            <person name="Groussin M."/>
            <person name="Gibbons S.M."/>
            <person name="Avila-Pacheco J."/>
            <person name="Jiang X."/>
            <person name="Kearney S.M."/>
            <person name="Perrotta A.R."/>
            <person name="Berdy B."/>
            <person name="Zhao S."/>
            <person name="Lieberman T.D."/>
            <person name="Swanson P.K."/>
            <person name="Smith M."/>
            <person name="Roesemann S."/>
            <person name="Alexander J.E."/>
            <person name="Rich S.A."/>
            <person name="Livny J."/>
            <person name="Vlamakis H."/>
            <person name="Clish C."/>
            <person name="Bullock K."/>
            <person name="Deik A."/>
            <person name="Scott J."/>
            <person name="Pierce K.A."/>
            <person name="Xavier R.J."/>
            <person name="Alm E.J."/>
        </authorList>
    </citation>
    <scope>NUCLEOTIDE SEQUENCE [LARGE SCALE GENOMIC DNA]</scope>
    <source>
        <strain evidence="2 4">BIOML-A165</strain>
    </source>
</reference>
<evidence type="ECO:0000313" key="3">
    <source>
        <dbReference type="Proteomes" id="UP000095576"/>
    </source>
</evidence>
<gene>
    <name evidence="1" type="ORF">ERS852511_01192</name>
    <name evidence="2" type="ORF">GAN93_06870</name>
</gene>
<evidence type="ECO:0000313" key="1">
    <source>
        <dbReference type="EMBL" id="CUP12832.1"/>
    </source>
</evidence>
<dbReference type="RefSeq" id="WP_055298923.1">
    <property type="nucleotide sequence ID" value="NZ_BQNN01000001.1"/>
</dbReference>
<accession>A0A174KLI5</accession>
<dbReference type="Pfam" id="PF07377">
    <property type="entry name" value="DUF1493"/>
    <property type="match status" value="1"/>
</dbReference>
<evidence type="ECO:0000313" key="2">
    <source>
        <dbReference type="EMBL" id="KAB4454000.1"/>
    </source>
</evidence>
<proteinExistence type="predicted"/>
<dbReference type="InterPro" id="IPR010862">
    <property type="entry name" value="DUF1493"/>
</dbReference>
<dbReference type="EMBL" id="WCSB01000004">
    <property type="protein sequence ID" value="KAB4454000.1"/>
    <property type="molecule type" value="Genomic_DNA"/>
</dbReference>
<dbReference type="Proteomes" id="UP000460317">
    <property type="component" value="Unassembled WGS sequence"/>
</dbReference>
<dbReference type="AlphaFoldDB" id="A0A174KLI5"/>
<name>A0A174KLI5_BACT4</name>